<keyword evidence="1" id="KW-0472">Membrane</keyword>
<evidence type="ECO:0000256" key="1">
    <source>
        <dbReference type="SAM" id="Phobius"/>
    </source>
</evidence>
<organism evidence="2">
    <name type="scientific">Solanum chacoense</name>
    <name type="common">Chaco potato</name>
    <dbReference type="NCBI Taxonomy" id="4108"/>
    <lineage>
        <taxon>Eukaryota</taxon>
        <taxon>Viridiplantae</taxon>
        <taxon>Streptophyta</taxon>
        <taxon>Embryophyta</taxon>
        <taxon>Tracheophyta</taxon>
        <taxon>Spermatophyta</taxon>
        <taxon>Magnoliopsida</taxon>
        <taxon>eudicotyledons</taxon>
        <taxon>Gunneridae</taxon>
        <taxon>Pentapetalae</taxon>
        <taxon>asterids</taxon>
        <taxon>lamiids</taxon>
        <taxon>Solanales</taxon>
        <taxon>Solanaceae</taxon>
        <taxon>Solanoideae</taxon>
        <taxon>Solaneae</taxon>
        <taxon>Solanum</taxon>
    </lineage>
</organism>
<feature type="non-terminal residue" evidence="2">
    <location>
        <position position="81"/>
    </location>
</feature>
<keyword evidence="1" id="KW-1133">Transmembrane helix</keyword>
<feature type="transmembrane region" description="Helical" evidence="1">
    <location>
        <begin position="60"/>
        <end position="80"/>
    </location>
</feature>
<proteinExistence type="predicted"/>
<sequence length="81" mass="9726">MEFHLTTYRSTFSVSSIANFLLTQSKISSQRFLMCFRLKHHRLLLQYSCTTQFFHIFRHYIFPLIITVIINLLSVLDSYFV</sequence>
<keyword evidence="1" id="KW-0812">Transmembrane</keyword>
<evidence type="ECO:0000313" key="2">
    <source>
        <dbReference type="EMBL" id="JAP24644.1"/>
    </source>
</evidence>
<protein>
    <submittedName>
        <fullName evidence="2">Putative ovule protein</fullName>
    </submittedName>
</protein>
<reference evidence="2" key="1">
    <citation type="submission" date="2015-12" db="EMBL/GenBank/DDBJ databases">
        <title>Gene expression during late stages of embryo sac development: a critical building block for successful pollen-pistil interactions.</title>
        <authorList>
            <person name="Liu Y."/>
            <person name="Joly V."/>
            <person name="Sabar M."/>
            <person name="Matton D.P."/>
        </authorList>
    </citation>
    <scope>NUCLEOTIDE SEQUENCE</scope>
</reference>
<dbReference type="AlphaFoldDB" id="A0A0V0HWM0"/>
<dbReference type="EMBL" id="GEDG01014163">
    <property type="protein sequence ID" value="JAP24644.1"/>
    <property type="molecule type" value="Transcribed_RNA"/>
</dbReference>
<name>A0A0V0HWM0_SOLCH</name>
<accession>A0A0V0HWM0</accession>